<keyword evidence="2" id="KW-0472">Membrane</keyword>
<dbReference type="Pfam" id="PF04186">
    <property type="entry name" value="FxsA"/>
    <property type="match status" value="1"/>
</dbReference>
<name>A0A6J4NDS1_9ACTN</name>
<evidence type="ECO:0000256" key="2">
    <source>
        <dbReference type="SAM" id="Phobius"/>
    </source>
</evidence>
<feature type="transmembrane region" description="Helical" evidence="2">
    <location>
        <begin position="83"/>
        <end position="108"/>
    </location>
</feature>
<dbReference type="PANTHER" id="PTHR35335">
    <property type="entry name" value="UPF0716 PROTEIN FXSA"/>
    <property type="match status" value="1"/>
</dbReference>
<gene>
    <name evidence="3" type="ORF">AVDCRST_MAG75-1244</name>
</gene>
<feature type="transmembrane region" description="Helical" evidence="2">
    <location>
        <begin position="34"/>
        <end position="54"/>
    </location>
</feature>
<protein>
    <submittedName>
        <fullName evidence="3">Cytoplasmic membrane protein FsxA</fullName>
    </submittedName>
</protein>
<dbReference type="PANTHER" id="PTHR35335:SF1">
    <property type="entry name" value="UPF0716 PROTEIN FXSA"/>
    <property type="match status" value="1"/>
</dbReference>
<sequence length="176" mass="18967">MNRRGGWVWPLVVVLLVAVPIFEVWLLIQVGQQIGALATIGILVAEALLGAWLMKREGSRAWKALNEALRTGAMPSNQLADAALVLVGGVLLMLPGFVTDVVGFFFLLPFTRPLARRLLGVLAARQVSQLNLPAMVVRSDHGDVITGETVEGTGPERNRPSHGAHIIPGQIDRAQD</sequence>
<dbReference type="GO" id="GO:0016020">
    <property type="term" value="C:membrane"/>
    <property type="evidence" value="ECO:0007669"/>
    <property type="project" value="InterPro"/>
</dbReference>
<dbReference type="InterPro" id="IPR007313">
    <property type="entry name" value="FxsA"/>
</dbReference>
<dbReference type="NCBIfam" id="NF008528">
    <property type="entry name" value="PRK11463.1-2"/>
    <property type="match status" value="1"/>
</dbReference>
<keyword evidence="2" id="KW-1133">Transmembrane helix</keyword>
<proteinExistence type="predicted"/>
<organism evidence="3">
    <name type="scientific">uncultured Propionibacteriaceae bacterium</name>
    <dbReference type="NCBI Taxonomy" id="257457"/>
    <lineage>
        <taxon>Bacteria</taxon>
        <taxon>Bacillati</taxon>
        <taxon>Actinomycetota</taxon>
        <taxon>Actinomycetes</taxon>
        <taxon>Propionibacteriales</taxon>
        <taxon>Propionibacteriaceae</taxon>
        <taxon>environmental samples</taxon>
    </lineage>
</organism>
<accession>A0A6J4NDS1</accession>
<dbReference type="AlphaFoldDB" id="A0A6J4NDS1"/>
<evidence type="ECO:0000313" key="3">
    <source>
        <dbReference type="EMBL" id="CAA9385406.1"/>
    </source>
</evidence>
<feature type="transmembrane region" description="Helical" evidence="2">
    <location>
        <begin position="7"/>
        <end position="28"/>
    </location>
</feature>
<dbReference type="EMBL" id="CADCUO010000073">
    <property type="protein sequence ID" value="CAA9385406.1"/>
    <property type="molecule type" value="Genomic_DNA"/>
</dbReference>
<feature type="region of interest" description="Disordered" evidence="1">
    <location>
        <begin position="146"/>
        <end position="176"/>
    </location>
</feature>
<keyword evidence="2" id="KW-0812">Transmembrane</keyword>
<reference evidence="3" key="1">
    <citation type="submission" date="2020-02" db="EMBL/GenBank/DDBJ databases">
        <authorList>
            <person name="Meier V. D."/>
        </authorList>
    </citation>
    <scope>NUCLEOTIDE SEQUENCE</scope>
    <source>
        <strain evidence="3">AVDCRST_MAG75</strain>
    </source>
</reference>
<evidence type="ECO:0000256" key="1">
    <source>
        <dbReference type="SAM" id="MobiDB-lite"/>
    </source>
</evidence>